<keyword evidence="7" id="KW-1185">Reference proteome</keyword>
<dbReference type="PANTHER" id="PTHR42714">
    <property type="entry name" value="TRNA MODIFICATION GTPASE GTPBP3"/>
    <property type="match status" value="1"/>
</dbReference>
<feature type="domain" description="Hydrogen maturase F dimerization" evidence="4">
    <location>
        <begin position="174"/>
        <end position="272"/>
    </location>
</feature>
<dbReference type="Pfam" id="PF01926">
    <property type="entry name" value="MMR_HSR1"/>
    <property type="match status" value="1"/>
</dbReference>
<evidence type="ECO:0000259" key="5">
    <source>
        <dbReference type="Pfam" id="PF18133"/>
    </source>
</evidence>
<reference evidence="6 7" key="1">
    <citation type="submission" date="2021-01" db="EMBL/GenBank/DDBJ databases">
        <title>Genomic Encyclopedia of Type Strains, Phase IV (KMG-IV): sequencing the most valuable type-strain genomes for metagenomic binning, comparative biology and taxonomic classification.</title>
        <authorList>
            <person name="Goeker M."/>
        </authorList>
    </citation>
    <scope>NUCLEOTIDE SEQUENCE [LARGE SCALE GENOMIC DNA]</scope>
    <source>
        <strain evidence="6 7">DSM 24436</strain>
    </source>
</reference>
<accession>A0ABS2MUT0</accession>
<proteinExistence type="predicted"/>
<evidence type="ECO:0000313" key="7">
    <source>
        <dbReference type="Proteomes" id="UP000767854"/>
    </source>
</evidence>
<dbReference type="InterPro" id="IPR041606">
    <property type="entry name" value="HydF_dimer"/>
</dbReference>
<dbReference type="Gene3D" id="3.40.50.300">
    <property type="entry name" value="P-loop containing nucleotide triphosphate hydrolases"/>
    <property type="match status" value="1"/>
</dbReference>
<dbReference type="Gene3D" id="3.40.50.11420">
    <property type="match status" value="1"/>
</dbReference>
<feature type="domain" description="Hydrogen maturase F tetramerization" evidence="5">
    <location>
        <begin position="276"/>
        <end position="394"/>
    </location>
</feature>
<dbReference type="EMBL" id="JAFBDT010000049">
    <property type="protein sequence ID" value="MBM7563012.1"/>
    <property type="molecule type" value="Genomic_DNA"/>
</dbReference>
<dbReference type="NCBIfam" id="TIGR00231">
    <property type="entry name" value="small_GTP"/>
    <property type="match status" value="1"/>
</dbReference>
<evidence type="ECO:0000256" key="2">
    <source>
        <dbReference type="ARBA" id="ARBA00023134"/>
    </source>
</evidence>
<dbReference type="Gene3D" id="3.40.50.11410">
    <property type="match status" value="1"/>
</dbReference>
<dbReference type="InterPro" id="IPR027417">
    <property type="entry name" value="P-loop_NTPase"/>
</dbReference>
<evidence type="ECO:0000259" key="3">
    <source>
        <dbReference type="Pfam" id="PF01926"/>
    </source>
</evidence>
<sequence>MGMNQTPSSERIHIGIFGKMNVGKSSVINAITGQDLAIVSDVPGTTTDPVYKTMELLPIGPVVIMDTPGLDDTSVLGSQRIAKTIDVLKKSDLALVVVDSNTGISDKDQFIIDDLKKRRTPFLVVLNKADVYHAKTIECEENHIVVSALTGFNIFELKERIGAISREAHQEKYIVMDILKPKSYVVLVVPIDSAAPKGRIILPQQQVLREVLDFHGKCMVVQPEELKDLLDMMKQPPALVITDSQVFEQIKDTVPSTIMLTSFSILFARYKGNLKEVVAGARVLKTFAENKPIKILIAEGCTHHRQCDDIGTVKLPKWIQKYLGHDNIEFKFTSGTGFVSDFEGIDLVVHCGGCMLNTREMGRRIDETVLNNVPITNYGILIAHMNGILDRSVELFASEL</sequence>
<dbReference type="NCBIfam" id="TIGR03918">
    <property type="entry name" value="GTP_HydF"/>
    <property type="match status" value="1"/>
</dbReference>
<dbReference type="InterPro" id="IPR023873">
    <property type="entry name" value="FeFe-hyd_GTPase_HydF"/>
</dbReference>
<dbReference type="Proteomes" id="UP000767854">
    <property type="component" value="Unassembled WGS sequence"/>
</dbReference>
<evidence type="ECO:0000313" key="6">
    <source>
        <dbReference type="EMBL" id="MBM7563012.1"/>
    </source>
</evidence>
<comment type="caution">
    <text evidence="6">The sequence shown here is derived from an EMBL/GenBank/DDBJ whole genome shotgun (WGS) entry which is preliminary data.</text>
</comment>
<dbReference type="InterPro" id="IPR040644">
    <property type="entry name" value="HydF_tetramer"/>
</dbReference>
<dbReference type="CDD" id="cd00880">
    <property type="entry name" value="Era_like"/>
    <property type="match status" value="1"/>
</dbReference>
<name>A0ABS2MUT0_9FIRM</name>
<protein>
    <submittedName>
        <fullName evidence="6">[FeFe] hydrogenase H-cluster maturation GTPase HydF</fullName>
    </submittedName>
</protein>
<organism evidence="6 7">
    <name type="scientific">Fusibacter tunisiensis</name>
    <dbReference type="NCBI Taxonomy" id="1008308"/>
    <lineage>
        <taxon>Bacteria</taxon>
        <taxon>Bacillati</taxon>
        <taxon>Bacillota</taxon>
        <taxon>Clostridia</taxon>
        <taxon>Eubacteriales</taxon>
        <taxon>Eubacteriales Family XII. Incertae Sedis</taxon>
        <taxon>Fusibacter</taxon>
    </lineage>
</organism>
<dbReference type="InterPro" id="IPR006073">
    <property type="entry name" value="GTP-bd"/>
</dbReference>
<dbReference type="PRINTS" id="PR00326">
    <property type="entry name" value="GTP1OBG"/>
</dbReference>
<evidence type="ECO:0000259" key="4">
    <source>
        <dbReference type="Pfam" id="PF18128"/>
    </source>
</evidence>
<keyword evidence="2" id="KW-0342">GTP-binding</keyword>
<dbReference type="Pfam" id="PF18128">
    <property type="entry name" value="HydF_dimer"/>
    <property type="match status" value="1"/>
</dbReference>
<evidence type="ECO:0000256" key="1">
    <source>
        <dbReference type="ARBA" id="ARBA00022741"/>
    </source>
</evidence>
<dbReference type="SUPFAM" id="SSF52540">
    <property type="entry name" value="P-loop containing nucleoside triphosphate hydrolases"/>
    <property type="match status" value="1"/>
</dbReference>
<dbReference type="InterPro" id="IPR005225">
    <property type="entry name" value="Small_GTP-bd"/>
</dbReference>
<dbReference type="PANTHER" id="PTHR42714:SF6">
    <property type="entry name" value="TRANSLATION INITIATION FACTOR IF-2"/>
    <property type="match status" value="1"/>
</dbReference>
<gene>
    <name evidence="6" type="ORF">JOC49_002586</name>
</gene>
<keyword evidence="1" id="KW-0547">Nucleotide-binding</keyword>
<dbReference type="RefSeq" id="WP_204665436.1">
    <property type="nucleotide sequence ID" value="NZ_JAFBDT010000049.1"/>
</dbReference>
<feature type="domain" description="G" evidence="3">
    <location>
        <begin position="13"/>
        <end position="128"/>
    </location>
</feature>
<dbReference type="Pfam" id="PF18133">
    <property type="entry name" value="HydF_tetramer"/>
    <property type="match status" value="1"/>
</dbReference>